<proteinExistence type="predicted"/>
<dbReference type="InterPro" id="IPR006311">
    <property type="entry name" value="TAT_signal"/>
</dbReference>
<evidence type="ECO:0000313" key="3">
    <source>
        <dbReference type="EMBL" id="SUD48411.1"/>
    </source>
</evidence>
<protein>
    <submittedName>
        <fullName evidence="3">Latex clearing protein</fullName>
    </submittedName>
</protein>
<dbReference type="InterPro" id="IPR018713">
    <property type="entry name" value="MPAB/Lcp_cat_dom"/>
</dbReference>
<evidence type="ECO:0000259" key="2">
    <source>
        <dbReference type="Pfam" id="PF09995"/>
    </source>
</evidence>
<dbReference type="AlphaFoldDB" id="A0A379JJH1"/>
<keyword evidence="1" id="KW-0732">Signal</keyword>
<feature type="domain" description="ER-bound oxygenase mpaB/mpaB'/Rubber oxygenase catalytic" evidence="2">
    <location>
        <begin position="131"/>
        <end position="348"/>
    </location>
</feature>
<sequence length="413" mass="45505">MDNLNRRFALKAGGALGAFGALAAIAPARAQPWTWSPEGSVAGTGSGTDPMYVWDAEADPVIARLIDSGEVPRVNELLRTWTRNGQPLPAGLPTELRDFMEYARQLPHWTDPAKLATAVDFNKKRGLYLGVLYGLASGMMSTVIPKEARAVYYSKGGHDLRDRISKTAKLGYDIGTHNAYAPAGEMVVTCVKTRLAHAGVRHLLPRSPHWKAMATEEIPISQNDMMVTWHSLPTTVMKHLTAWRVPIPGNESDAFLHSWQVAAHMLGIRDEYIPNSWAEADSQAAQVLDPIIAVTPEGTKLADRLLGLGNQLDLSIVTRPVLGAFTRFLLGDRIADGLGIPREPIWDPLLRVSWGPFIAVREGVLAAVPPTQEAYWMFDEFLRQAALIYLADLRMPISIEIPTMNRDLSQPPR</sequence>
<name>A0A379JJH1_9NOCA</name>
<organism evidence="3 4">
    <name type="scientific">Nocardia otitidiscaviarum</name>
    <dbReference type="NCBI Taxonomy" id="1823"/>
    <lineage>
        <taxon>Bacteria</taxon>
        <taxon>Bacillati</taxon>
        <taxon>Actinomycetota</taxon>
        <taxon>Actinomycetes</taxon>
        <taxon>Mycobacteriales</taxon>
        <taxon>Nocardiaceae</taxon>
        <taxon>Nocardia</taxon>
    </lineage>
</organism>
<accession>A0A379JJH1</accession>
<dbReference type="PANTHER" id="PTHR37539:SF1">
    <property type="entry name" value="ER-BOUND OXYGENASE MPAB_MPAB'_RUBBER OXYGENASE CATALYTIC DOMAIN-CONTAINING PROTEIN"/>
    <property type="match status" value="1"/>
</dbReference>
<dbReference type="STRING" id="1406858.GCA_000710895_00803"/>
<gene>
    <name evidence="3" type="primary">lcp_2</name>
    <name evidence="3" type="ORF">NCTC1934_05746</name>
</gene>
<dbReference type="EMBL" id="UGRY01000004">
    <property type="protein sequence ID" value="SUD48411.1"/>
    <property type="molecule type" value="Genomic_DNA"/>
</dbReference>
<evidence type="ECO:0000256" key="1">
    <source>
        <dbReference type="SAM" id="SignalP"/>
    </source>
</evidence>
<dbReference type="PANTHER" id="PTHR37539">
    <property type="entry name" value="SECRETED PROTEIN-RELATED"/>
    <property type="match status" value="1"/>
</dbReference>
<feature type="signal peptide" evidence="1">
    <location>
        <begin position="1"/>
        <end position="23"/>
    </location>
</feature>
<dbReference type="Proteomes" id="UP000255467">
    <property type="component" value="Unassembled WGS sequence"/>
</dbReference>
<evidence type="ECO:0000313" key="4">
    <source>
        <dbReference type="Proteomes" id="UP000255467"/>
    </source>
</evidence>
<dbReference type="PROSITE" id="PS51318">
    <property type="entry name" value="TAT"/>
    <property type="match status" value="1"/>
</dbReference>
<dbReference type="RefSeq" id="WP_039818647.1">
    <property type="nucleotide sequence ID" value="NZ_UGRY01000004.1"/>
</dbReference>
<dbReference type="OrthoDB" id="7614910at2"/>
<keyword evidence="4" id="KW-1185">Reference proteome</keyword>
<reference evidence="3 4" key="1">
    <citation type="submission" date="2018-06" db="EMBL/GenBank/DDBJ databases">
        <authorList>
            <consortium name="Pathogen Informatics"/>
            <person name="Doyle S."/>
        </authorList>
    </citation>
    <scope>NUCLEOTIDE SEQUENCE [LARGE SCALE GENOMIC DNA]</scope>
    <source>
        <strain evidence="3 4">NCTC1934</strain>
    </source>
</reference>
<dbReference type="Pfam" id="PF09995">
    <property type="entry name" value="MPAB_Lcp_cat"/>
    <property type="match status" value="1"/>
</dbReference>
<dbReference type="InterPro" id="IPR037473">
    <property type="entry name" value="Lcp-like"/>
</dbReference>
<feature type="chain" id="PRO_5039145975" evidence="1">
    <location>
        <begin position="24"/>
        <end position="413"/>
    </location>
</feature>
<dbReference type="GO" id="GO:0016491">
    <property type="term" value="F:oxidoreductase activity"/>
    <property type="evidence" value="ECO:0007669"/>
    <property type="project" value="InterPro"/>
</dbReference>